<feature type="region of interest" description="Disordered" evidence="3">
    <location>
        <begin position="163"/>
        <end position="183"/>
    </location>
</feature>
<comment type="similarity">
    <text evidence="1">Belongs to the NSRP1 family.</text>
</comment>
<dbReference type="InterPro" id="IPR018612">
    <property type="entry name" value="NSRP1_N"/>
</dbReference>
<name>A0A5C5FWK7_9BASI</name>
<dbReference type="Proteomes" id="UP000311382">
    <property type="component" value="Unassembled WGS sequence"/>
</dbReference>
<keyword evidence="2" id="KW-0175">Coiled coil</keyword>
<protein>
    <submittedName>
        <fullName evidence="5">Coiled-coil domain-containing protein 55-domain containing protein</fullName>
    </submittedName>
</protein>
<feature type="region of interest" description="Disordered" evidence="3">
    <location>
        <begin position="368"/>
        <end position="388"/>
    </location>
</feature>
<evidence type="ECO:0000256" key="3">
    <source>
        <dbReference type="SAM" id="MobiDB-lite"/>
    </source>
</evidence>
<dbReference type="STRING" id="5288.A0A5C5FWK7"/>
<feature type="compositionally biased region" description="Low complexity" evidence="3">
    <location>
        <begin position="272"/>
        <end position="283"/>
    </location>
</feature>
<evidence type="ECO:0000256" key="2">
    <source>
        <dbReference type="ARBA" id="ARBA00023054"/>
    </source>
</evidence>
<feature type="region of interest" description="Disordered" evidence="3">
    <location>
        <begin position="92"/>
        <end position="112"/>
    </location>
</feature>
<feature type="domain" description="Nuclear speckle splicing regulatory protein 1 N-terminal" evidence="4">
    <location>
        <begin position="67"/>
        <end position="183"/>
    </location>
</feature>
<reference evidence="5 6" key="1">
    <citation type="submission" date="2019-03" db="EMBL/GenBank/DDBJ databases">
        <title>Rhodosporidium diobovatum UCD-FST 08-225 genome sequencing, assembly, and annotation.</title>
        <authorList>
            <person name="Fakankun I.U."/>
            <person name="Fristensky B."/>
            <person name="Levin D.B."/>
        </authorList>
    </citation>
    <scope>NUCLEOTIDE SEQUENCE [LARGE SCALE GENOMIC DNA]</scope>
    <source>
        <strain evidence="5 6">UCD-FST 08-225</strain>
    </source>
</reference>
<keyword evidence="6" id="KW-1185">Reference proteome</keyword>
<dbReference type="EMBL" id="SOZI01000052">
    <property type="protein sequence ID" value="TNY21025.1"/>
    <property type="molecule type" value="Genomic_DNA"/>
</dbReference>
<dbReference type="PANTHER" id="PTHR47845">
    <property type="entry name" value="NUCLEAR SPECKLE SPLICING REGULATORY PROTEIN 1 HOMOLOG"/>
    <property type="match status" value="1"/>
</dbReference>
<feature type="compositionally biased region" description="Basic and acidic residues" evidence="3">
    <location>
        <begin position="314"/>
        <end position="326"/>
    </location>
</feature>
<gene>
    <name evidence="5" type="ORF">DMC30DRAFT_437376</name>
</gene>
<feature type="region of interest" description="Disordered" evidence="3">
    <location>
        <begin position="1"/>
        <end position="68"/>
    </location>
</feature>
<feature type="compositionally biased region" description="Basic and acidic residues" evidence="3">
    <location>
        <begin position="163"/>
        <end position="179"/>
    </location>
</feature>
<feature type="compositionally biased region" description="Basic and acidic residues" evidence="3">
    <location>
        <begin position="335"/>
        <end position="346"/>
    </location>
</feature>
<dbReference type="InterPro" id="IPR053246">
    <property type="entry name" value="NS_splicing_regulatory_protein"/>
</dbReference>
<dbReference type="GO" id="GO:0000381">
    <property type="term" value="P:regulation of alternative mRNA splicing, via spliceosome"/>
    <property type="evidence" value="ECO:0007669"/>
    <property type="project" value="InterPro"/>
</dbReference>
<feature type="region of interest" description="Disordered" evidence="3">
    <location>
        <begin position="203"/>
        <end position="346"/>
    </location>
</feature>
<comment type="caution">
    <text evidence="5">The sequence shown here is derived from an EMBL/GenBank/DDBJ whole genome shotgun (WGS) entry which is preliminary data.</text>
</comment>
<dbReference type="AlphaFoldDB" id="A0A5C5FWK7"/>
<proteinExistence type="inferred from homology"/>
<sequence>MPLSFGLNKAALPRQAPKKPPGAASGRPVFGAGDDDDDDAPPPAPLDTSRAKNRPAVSTATLSKQQKAKQQAELALDSSVYEYDEVWDSMKAAEKSAQAARKEEGADRKPKYVSKLMETAELRKQDRLRAEDKMIQREREREGDEFADKEAFVTEAYKKQQEELRIAEDEEKKREEAEKKKRGGMTTFFKSYLDSTEAAHAAAVAAAASAPKVPLGPARPTDEERQKTDAQIAAEHEAKTGRKVELNDEGEIIDRRQLMSGGLNVVAKPKPSATGDGSTSSGGFAVPISARGPSKSHAEDKASESLLHPGISAAERKRQARERQSRMVEQQMLELEQRRKREAEEQLEDKVQKVARRNDEDKVAALKRAAEERRKKRLEEAKKAPPPQ</sequence>
<dbReference type="Pfam" id="PF09745">
    <property type="entry name" value="NSRP1_N"/>
    <property type="match status" value="1"/>
</dbReference>
<evidence type="ECO:0000313" key="5">
    <source>
        <dbReference type="EMBL" id="TNY21025.1"/>
    </source>
</evidence>
<dbReference type="PANTHER" id="PTHR47845:SF1">
    <property type="entry name" value="NUCLEAR SPECKLE SPLICING REGULATORY PROTEIN 1 HOMOLOG"/>
    <property type="match status" value="1"/>
</dbReference>
<accession>A0A5C5FWK7</accession>
<feature type="compositionally biased region" description="Basic and acidic residues" evidence="3">
    <location>
        <begin position="100"/>
        <end position="110"/>
    </location>
</feature>
<dbReference type="OrthoDB" id="446635at2759"/>
<evidence type="ECO:0000259" key="4">
    <source>
        <dbReference type="Pfam" id="PF09745"/>
    </source>
</evidence>
<evidence type="ECO:0000313" key="6">
    <source>
        <dbReference type="Proteomes" id="UP000311382"/>
    </source>
</evidence>
<evidence type="ECO:0000256" key="1">
    <source>
        <dbReference type="ARBA" id="ARBA00010126"/>
    </source>
</evidence>
<organism evidence="5 6">
    <name type="scientific">Rhodotorula diobovata</name>
    <dbReference type="NCBI Taxonomy" id="5288"/>
    <lineage>
        <taxon>Eukaryota</taxon>
        <taxon>Fungi</taxon>
        <taxon>Dikarya</taxon>
        <taxon>Basidiomycota</taxon>
        <taxon>Pucciniomycotina</taxon>
        <taxon>Microbotryomycetes</taxon>
        <taxon>Sporidiobolales</taxon>
        <taxon>Sporidiobolaceae</taxon>
        <taxon>Rhodotorula</taxon>
    </lineage>
</organism>
<feature type="compositionally biased region" description="Basic and acidic residues" evidence="3">
    <location>
        <begin position="220"/>
        <end position="257"/>
    </location>
</feature>